<organism evidence="2 3">
    <name type="scientific">Ascidiaceihabitans donghaensis</name>
    <dbReference type="NCBI Taxonomy" id="1510460"/>
    <lineage>
        <taxon>Bacteria</taxon>
        <taxon>Pseudomonadati</taxon>
        <taxon>Pseudomonadota</taxon>
        <taxon>Alphaproteobacteria</taxon>
        <taxon>Rhodobacterales</taxon>
        <taxon>Paracoccaceae</taxon>
        <taxon>Ascidiaceihabitans</taxon>
    </lineage>
</organism>
<proteinExistence type="predicted"/>
<feature type="transmembrane region" description="Helical" evidence="1">
    <location>
        <begin position="243"/>
        <end position="262"/>
    </location>
</feature>
<feature type="transmembrane region" description="Helical" evidence="1">
    <location>
        <begin position="189"/>
        <end position="206"/>
    </location>
</feature>
<feature type="transmembrane region" description="Helical" evidence="1">
    <location>
        <begin position="139"/>
        <end position="156"/>
    </location>
</feature>
<sequence>MSDNIIGYMALPPSRLWTYTKWFAILWVIYAVIVGDAVITYFMLQATLAPLIFIALFATLKTNTTLIKTQRFWPCLREAVAWALMMTYWAFILVISCNLFMPTGVSFLTTGGPADGTFWGDLLRVYDFAGLWQVAGRDLVVFFMDMCLLLFCTSFFRDKGIFATLANADAIILFVTTLAILAADASVTLIFQGITFDLGLIFAGFVQIIADRLTWLIWAVSNLELSFWAYWDAIKDQFIQGQGNPLFLTSAMPIVLLLVAFTKLRGQQTPADGDASNPYSGRVTLIFLSVVPAFIYIIGVHGSLLEVFDGTERGLMRIVMVLYTVAAFAVFLLFAALILLGPLYSTERMLRWSRATAEPLHDETKTLP</sequence>
<dbReference type="AlphaFoldDB" id="A0A2R8BFP3"/>
<feature type="transmembrane region" description="Helical" evidence="1">
    <location>
        <begin position="321"/>
        <end position="344"/>
    </location>
</feature>
<feature type="transmembrane region" description="Helical" evidence="1">
    <location>
        <begin position="163"/>
        <end position="183"/>
    </location>
</feature>
<feature type="transmembrane region" description="Helical" evidence="1">
    <location>
        <begin position="79"/>
        <end position="101"/>
    </location>
</feature>
<accession>A0A2R8BFP3</accession>
<dbReference type="Proteomes" id="UP000244880">
    <property type="component" value="Unassembled WGS sequence"/>
</dbReference>
<protein>
    <recommendedName>
        <fullName evidence="4">Transmembrane protein</fullName>
    </recommendedName>
</protein>
<gene>
    <name evidence="2" type="ORF">ASD8599_02579</name>
</gene>
<dbReference type="EMBL" id="OMOR01000001">
    <property type="protein sequence ID" value="SPH21830.1"/>
    <property type="molecule type" value="Genomic_DNA"/>
</dbReference>
<evidence type="ECO:0000313" key="2">
    <source>
        <dbReference type="EMBL" id="SPH21830.1"/>
    </source>
</evidence>
<evidence type="ECO:0008006" key="4">
    <source>
        <dbReference type="Google" id="ProtNLM"/>
    </source>
</evidence>
<reference evidence="2 3" key="1">
    <citation type="submission" date="2018-03" db="EMBL/GenBank/DDBJ databases">
        <authorList>
            <person name="Keele B.F."/>
        </authorList>
    </citation>
    <scope>NUCLEOTIDE SEQUENCE [LARGE SCALE GENOMIC DNA]</scope>
    <source>
        <strain evidence="2 3">CECT 8599</strain>
    </source>
</reference>
<keyword evidence="1" id="KW-1133">Transmembrane helix</keyword>
<name>A0A2R8BFP3_9RHOB</name>
<feature type="transmembrane region" description="Helical" evidence="1">
    <location>
        <begin position="283"/>
        <end position="301"/>
    </location>
</feature>
<keyword evidence="1" id="KW-0812">Transmembrane</keyword>
<evidence type="ECO:0000313" key="3">
    <source>
        <dbReference type="Proteomes" id="UP000244880"/>
    </source>
</evidence>
<feature type="transmembrane region" description="Helical" evidence="1">
    <location>
        <begin position="16"/>
        <end position="33"/>
    </location>
</feature>
<dbReference type="RefSeq" id="WP_108828867.1">
    <property type="nucleotide sequence ID" value="NZ_OMOR01000001.1"/>
</dbReference>
<feature type="transmembrane region" description="Helical" evidence="1">
    <location>
        <begin position="213"/>
        <end position="231"/>
    </location>
</feature>
<evidence type="ECO:0000256" key="1">
    <source>
        <dbReference type="SAM" id="Phobius"/>
    </source>
</evidence>
<keyword evidence="3" id="KW-1185">Reference proteome</keyword>
<keyword evidence="1" id="KW-0472">Membrane</keyword>